<feature type="region of interest" description="Disordered" evidence="1">
    <location>
        <begin position="1"/>
        <end position="65"/>
    </location>
</feature>
<feature type="compositionally biased region" description="Basic residues" evidence="1">
    <location>
        <begin position="1"/>
        <end position="10"/>
    </location>
</feature>
<feature type="non-terminal residue" evidence="2">
    <location>
        <position position="1"/>
    </location>
</feature>
<accession>A0A061SK19</accession>
<reference evidence="2" key="1">
    <citation type="submission" date="2014-05" db="EMBL/GenBank/DDBJ databases">
        <title>The transcriptome of the halophilic microalga Tetraselmis sp. GSL018 isolated from the Great Salt Lake, Utah.</title>
        <authorList>
            <person name="Jinkerson R.E."/>
            <person name="D'Adamo S."/>
            <person name="Posewitz M.C."/>
        </authorList>
    </citation>
    <scope>NUCLEOTIDE SEQUENCE</scope>
    <source>
        <strain evidence="2">GSL018</strain>
    </source>
</reference>
<evidence type="ECO:0000313" key="2">
    <source>
        <dbReference type="EMBL" id="JAC83245.1"/>
    </source>
</evidence>
<proteinExistence type="predicted"/>
<protein>
    <submittedName>
        <fullName evidence="2">Uncharacterized protein</fullName>
    </submittedName>
</protein>
<organism evidence="2">
    <name type="scientific">Tetraselmis sp. GSL018</name>
    <dbReference type="NCBI Taxonomy" id="582737"/>
    <lineage>
        <taxon>Eukaryota</taxon>
        <taxon>Viridiplantae</taxon>
        <taxon>Chlorophyta</taxon>
        <taxon>core chlorophytes</taxon>
        <taxon>Chlorodendrophyceae</taxon>
        <taxon>Chlorodendrales</taxon>
        <taxon>Chlorodendraceae</taxon>
        <taxon>Tetraselmis</taxon>
    </lineage>
</organism>
<dbReference type="EMBL" id="GBEZ01001757">
    <property type="protein sequence ID" value="JAC83245.1"/>
    <property type="molecule type" value="Transcribed_RNA"/>
</dbReference>
<dbReference type="AlphaFoldDB" id="A0A061SK19"/>
<evidence type="ECO:0000256" key="1">
    <source>
        <dbReference type="SAM" id="MobiDB-lite"/>
    </source>
</evidence>
<gene>
    <name evidence="2" type="ORF">TSPGSL018_3834</name>
</gene>
<sequence>WSYRCFRKGTGRGAGRGGTASAEDDGAALLRAPRAASVPPLSRQSPDVAPGRPGEGAGKRRPRRLVEPVELGGVLPGRPLRLLRRRPLLGLLEPPLPPPLPLRGLVPPERPLVHGLAVAVVPPSPDRRRLRVVGGLRHPPLRPPPNLLAPGLRLEPRPLLRERLQPALLGGPYPPLGVDPGGAEGLGRLCALGSGGVVRLLPLERARDPLRDLLPAARQELPRNAAQPIPVPLPGALEGPRLGEEGAVVVGVVIGQLLGQHGGVPGSRPPEVVPGLPQGGGVRVRQAPAAVAVPAPLYTGIHGVTRLWPARRVPLTSPLRG</sequence>
<name>A0A061SK19_9CHLO</name>